<dbReference type="EMBL" id="BFEA01000302">
    <property type="protein sequence ID" value="GBG78736.1"/>
    <property type="molecule type" value="Genomic_DNA"/>
</dbReference>
<dbReference type="OrthoDB" id="2019593at2759"/>
<proteinExistence type="predicted"/>
<dbReference type="PANTHER" id="PTHR36725:SF1">
    <property type="entry name" value="SENESCENCE-ASSOCIATED PROTEIN AAF, CHLOROLPLASTIC"/>
    <property type="match status" value="1"/>
</dbReference>
<comment type="caution">
    <text evidence="2">The sequence shown here is derived from an EMBL/GenBank/DDBJ whole genome shotgun (WGS) entry which is preliminary data.</text>
</comment>
<protein>
    <submittedName>
        <fullName evidence="2">Uncharacterized protein</fullName>
    </submittedName>
</protein>
<reference evidence="2 3" key="1">
    <citation type="journal article" date="2018" name="Cell">
        <title>The Chara Genome: Secondary Complexity and Implications for Plant Terrestrialization.</title>
        <authorList>
            <person name="Nishiyama T."/>
            <person name="Sakayama H."/>
            <person name="Vries J.D."/>
            <person name="Buschmann H."/>
            <person name="Saint-Marcoux D."/>
            <person name="Ullrich K.K."/>
            <person name="Haas F.B."/>
            <person name="Vanderstraeten L."/>
            <person name="Becker D."/>
            <person name="Lang D."/>
            <person name="Vosolsobe S."/>
            <person name="Rombauts S."/>
            <person name="Wilhelmsson P.K.I."/>
            <person name="Janitza P."/>
            <person name="Kern R."/>
            <person name="Heyl A."/>
            <person name="Rumpler F."/>
            <person name="Villalobos L.I.A.C."/>
            <person name="Clay J.M."/>
            <person name="Skokan R."/>
            <person name="Toyoda A."/>
            <person name="Suzuki Y."/>
            <person name="Kagoshima H."/>
            <person name="Schijlen E."/>
            <person name="Tajeshwar N."/>
            <person name="Catarino B."/>
            <person name="Hetherington A.J."/>
            <person name="Saltykova A."/>
            <person name="Bonnot C."/>
            <person name="Breuninger H."/>
            <person name="Symeonidi A."/>
            <person name="Radhakrishnan G.V."/>
            <person name="Van Nieuwerburgh F."/>
            <person name="Deforce D."/>
            <person name="Chang C."/>
            <person name="Karol K.G."/>
            <person name="Hedrich R."/>
            <person name="Ulvskov P."/>
            <person name="Glockner G."/>
            <person name="Delwiche C.F."/>
            <person name="Petrasek J."/>
            <person name="Van de Peer Y."/>
            <person name="Friml J."/>
            <person name="Beilby M."/>
            <person name="Dolan L."/>
            <person name="Kohara Y."/>
            <person name="Sugano S."/>
            <person name="Fujiyama A."/>
            <person name="Delaux P.-M."/>
            <person name="Quint M."/>
            <person name="TheiBen G."/>
            <person name="Hagemann M."/>
            <person name="Harholt J."/>
            <person name="Dunand C."/>
            <person name="Zachgo S."/>
            <person name="Langdale J."/>
            <person name="Maumus F."/>
            <person name="Straeten D.V.D."/>
            <person name="Gould S.B."/>
            <person name="Rensing S.A."/>
        </authorList>
    </citation>
    <scope>NUCLEOTIDE SEQUENCE [LARGE SCALE GENOMIC DNA]</scope>
    <source>
        <strain evidence="2 3">S276</strain>
    </source>
</reference>
<dbReference type="Proteomes" id="UP000265515">
    <property type="component" value="Unassembled WGS sequence"/>
</dbReference>
<dbReference type="InterPro" id="IPR044973">
    <property type="entry name" value="AAF-like"/>
</dbReference>
<gene>
    <name evidence="2" type="ORF">CBR_g27960</name>
</gene>
<keyword evidence="3" id="KW-1185">Reference proteome</keyword>
<evidence type="ECO:0000313" key="3">
    <source>
        <dbReference type="Proteomes" id="UP000265515"/>
    </source>
</evidence>
<accession>A0A388L8W0</accession>
<name>A0A388L8W0_CHABU</name>
<dbReference type="SUPFAM" id="SSF48371">
    <property type="entry name" value="ARM repeat"/>
    <property type="match status" value="1"/>
</dbReference>
<sequence length="546" mass="59815">MSLPTCQSICSRTLLPAGAGGAHLTIVHGAEVRAQSSSCDLATGMAPSTAANAGSGDDHVGVVASFPCGLARSYGGIMTRVGCSRGFACRCRQSERFSYAASRRQGGVGGRRSRRGGKRGILMWKTEEEEEEEEEEVETTAARAQRSRWTFCGVLGTRIKRAERMNGECAIEDEEEREREREREVELLTPHSFCFEIGNNDSGKRGIERQEKESGPECGGPCWNGLERAAKYMEHDAWLLERGVQTLDERARSDFLIFSREVLRLDDRARRNVALLGSSFLKLDARAREDAIRLDTSAKENVERLRKIAMGLEMTARMELRSAATEHWSDGALEADLRLADLRAKRRAMEDAYTTIQELNEDANKSRLDPAGRRKLLLVPGAMERLWEFEDAFQTMLSEMEKADTLDYEDAEELEFIVAALLDMGEVESASGASLVAECAKSPDIETRLALAKALGAAPSVWALGNAGMGALQKLATDKDAEVAQVATGILYKFRSLWESGADVGGLLYLTRGIENRGGEEAPDGQTDGLEPDIEDDDDGHDGSGS</sequence>
<evidence type="ECO:0000313" key="2">
    <source>
        <dbReference type="EMBL" id="GBG78736.1"/>
    </source>
</evidence>
<evidence type="ECO:0000256" key="1">
    <source>
        <dbReference type="SAM" id="MobiDB-lite"/>
    </source>
</evidence>
<organism evidence="2 3">
    <name type="scientific">Chara braunii</name>
    <name type="common">Braun's stonewort</name>
    <dbReference type="NCBI Taxonomy" id="69332"/>
    <lineage>
        <taxon>Eukaryota</taxon>
        <taxon>Viridiplantae</taxon>
        <taxon>Streptophyta</taxon>
        <taxon>Charophyceae</taxon>
        <taxon>Charales</taxon>
        <taxon>Characeae</taxon>
        <taxon>Chara</taxon>
    </lineage>
</organism>
<dbReference type="PANTHER" id="PTHR36725">
    <property type="entry name" value="SENESCENCE-ASSOCIATED PROTEIN AAF, CHLOROLPLASTIC"/>
    <property type="match status" value="1"/>
</dbReference>
<dbReference type="Gramene" id="GBG78736">
    <property type="protein sequence ID" value="GBG78736"/>
    <property type="gene ID" value="CBR_g27960"/>
</dbReference>
<feature type="compositionally biased region" description="Acidic residues" evidence="1">
    <location>
        <begin position="530"/>
        <end position="540"/>
    </location>
</feature>
<dbReference type="GO" id="GO:0010150">
    <property type="term" value="P:leaf senescence"/>
    <property type="evidence" value="ECO:0007669"/>
    <property type="project" value="InterPro"/>
</dbReference>
<dbReference type="AlphaFoldDB" id="A0A388L8W0"/>
<feature type="region of interest" description="Disordered" evidence="1">
    <location>
        <begin position="516"/>
        <end position="546"/>
    </location>
</feature>
<dbReference type="InterPro" id="IPR016024">
    <property type="entry name" value="ARM-type_fold"/>
</dbReference>